<reference evidence="2" key="2">
    <citation type="journal article" date="2023" name="BMC Genomics">
        <title>Pest status, molecular evolution, and epigenetic factors derived from the genome assembly of Frankliniella fusca, a thysanopteran phytovirus vector.</title>
        <authorList>
            <person name="Catto M.A."/>
            <person name="Labadie P.E."/>
            <person name="Jacobson A.L."/>
            <person name="Kennedy G.G."/>
            <person name="Srinivasan R."/>
            <person name="Hunt B.G."/>
        </authorList>
    </citation>
    <scope>NUCLEOTIDE SEQUENCE</scope>
    <source>
        <strain evidence="2">PL_HMW_Pooled</strain>
    </source>
</reference>
<name>A0AAE1LUF5_9NEOP</name>
<gene>
    <name evidence="2" type="ORF">KUF71_012967</name>
</gene>
<organism evidence="2 3">
    <name type="scientific">Frankliniella fusca</name>
    <dbReference type="NCBI Taxonomy" id="407009"/>
    <lineage>
        <taxon>Eukaryota</taxon>
        <taxon>Metazoa</taxon>
        <taxon>Ecdysozoa</taxon>
        <taxon>Arthropoda</taxon>
        <taxon>Hexapoda</taxon>
        <taxon>Insecta</taxon>
        <taxon>Pterygota</taxon>
        <taxon>Neoptera</taxon>
        <taxon>Paraneoptera</taxon>
        <taxon>Thysanoptera</taxon>
        <taxon>Terebrantia</taxon>
        <taxon>Thripoidea</taxon>
        <taxon>Thripidae</taxon>
        <taxon>Frankliniella</taxon>
    </lineage>
</organism>
<evidence type="ECO:0000256" key="1">
    <source>
        <dbReference type="SAM" id="MobiDB-lite"/>
    </source>
</evidence>
<protein>
    <submittedName>
        <fullName evidence="2">Tubulin alpha chain</fullName>
    </submittedName>
</protein>
<feature type="region of interest" description="Disordered" evidence="1">
    <location>
        <begin position="1"/>
        <end position="42"/>
    </location>
</feature>
<reference evidence="2" key="1">
    <citation type="submission" date="2021-07" db="EMBL/GenBank/DDBJ databases">
        <authorList>
            <person name="Catto M.A."/>
            <person name="Jacobson A."/>
            <person name="Kennedy G."/>
            <person name="Labadie P."/>
            <person name="Hunt B.G."/>
            <person name="Srinivasan R."/>
        </authorList>
    </citation>
    <scope>NUCLEOTIDE SEQUENCE</scope>
    <source>
        <strain evidence="2">PL_HMW_Pooled</strain>
        <tissue evidence="2">Head</tissue>
    </source>
</reference>
<comment type="caution">
    <text evidence="2">The sequence shown here is derived from an EMBL/GenBank/DDBJ whole genome shotgun (WGS) entry which is preliminary data.</text>
</comment>
<accession>A0AAE1LUF5</accession>
<dbReference type="InterPro" id="IPR023123">
    <property type="entry name" value="Tubulin_C"/>
</dbReference>
<dbReference type="Gene3D" id="1.10.287.600">
    <property type="entry name" value="Helix hairpin bin"/>
    <property type="match status" value="1"/>
</dbReference>
<sequence length="90" mass="9856">MCHQVQEAHPVRGLVSDGLQGGHQLPAAAPGAAVPHECDKDTETKPLCTHWYIGEGKEEGEYTEARAACEKDYEEMGSDTGAEEYESEEY</sequence>
<evidence type="ECO:0000313" key="3">
    <source>
        <dbReference type="Proteomes" id="UP001219518"/>
    </source>
</evidence>
<evidence type="ECO:0000313" key="2">
    <source>
        <dbReference type="EMBL" id="KAK3932508.1"/>
    </source>
</evidence>
<dbReference type="AlphaFoldDB" id="A0AAE1LUF5"/>
<dbReference type="Proteomes" id="UP001219518">
    <property type="component" value="Unassembled WGS sequence"/>
</dbReference>
<dbReference type="EMBL" id="JAHWGI010001437">
    <property type="protein sequence ID" value="KAK3932508.1"/>
    <property type="molecule type" value="Genomic_DNA"/>
</dbReference>
<keyword evidence="3" id="KW-1185">Reference proteome</keyword>
<proteinExistence type="predicted"/>